<feature type="domain" description="MacB-like periplasmic core" evidence="9">
    <location>
        <begin position="25"/>
        <end position="235"/>
    </location>
</feature>
<dbReference type="AlphaFoldDB" id="A0A1W1BP52"/>
<dbReference type="GO" id="GO:0042953">
    <property type="term" value="P:lipoprotein transport"/>
    <property type="evidence" value="ECO:0007669"/>
    <property type="project" value="InterPro"/>
</dbReference>
<feature type="transmembrane region" description="Helical" evidence="7">
    <location>
        <begin position="20"/>
        <end position="46"/>
    </location>
</feature>
<protein>
    <submittedName>
        <fullName evidence="10">Lipoprotein releasing system transmembrane protein LolE</fullName>
    </submittedName>
</protein>
<evidence type="ECO:0000256" key="1">
    <source>
        <dbReference type="ARBA" id="ARBA00004651"/>
    </source>
</evidence>
<proteinExistence type="predicted"/>
<dbReference type="NCBIfam" id="TIGR02212">
    <property type="entry name" value="lolCE"/>
    <property type="match status" value="1"/>
</dbReference>
<dbReference type="Pfam" id="PF12704">
    <property type="entry name" value="MacB_PCD"/>
    <property type="match status" value="1"/>
</dbReference>
<evidence type="ECO:0000256" key="7">
    <source>
        <dbReference type="SAM" id="Phobius"/>
    </source>
</evidence>
<feature type="domain" description="ABC3 transporter permease C-terminal" evidence="8">
    <location>
        <begin position="268"/>
        <end position="401"/>
    </location>
</feature>
<reference evidence="10" key="1">
    <citation type="submission" date="2016-10" db="EMBL/GenBank/DDBJ databases">
        <authorList>
            <person name="de Groot N.N."/>
        </authorList>
    </citation>
    <scope>NUCLEOTIDE SEQUENCE</scope>
</reference>
<evidence type="ECO:0000256" key="3">
    <source>
        <dbReference type="ARBA" id="ARBA00022475"/>
    </source>
</evidence>
<dbReference type="PANTHER" id="PTHR30489:SF0">
    <property type="entry name" value="LIPOPROTEIN-RELEASING SYSTEM TRANSMEMBRANE PROTEIN LOLE"/>
    <property type="match status" value="1"/>
</dbReference>
<dbReference type="GO" id="GO:0098797">
    <property type="term" value="C:plasma membrane protein complex"/>
    <property type="evidence" value="ECO:0007669"/>
    <property type="project" value="TreeGrafter"/>
</dbReference>
<dbReference type="InterPro" id="IPR025857">
    <property type="entry name" value="MacB_PCD"/>
</dbReference>
<evidence type="ECO:0000256" key="2">
    <source>
        <dbReference type="ARBA" id="ARBA00022448"/>
    </source>
</evidence>
<dbReference type="Pfam" id="PF02687">
    <property type="entry name" value="FtsX"/>
    <property type="match status" value="1"/>
</dbReference>
<gene>
    <name evidence="10" type="ORF">MNB_SUP05-5-347</name>
</gene>
<dbReference type="GO" id="GO:0044874">
    <property type="term" value="P:lipoprotein localization to outer membrane"/>
    <property type="evidence" value="ECO:0007669"/>
    <property type="project" value="TreeGrafter"/>
</dbReference>
<feature type="transmembrane region" description="Helical" evidence="7">
    <location>
        <begin position="374"/>
        <end position="394"/>
    </location>
</feature>
<evidence type="ECO:0000256" key="6">
    <source>
        <dbReference type="ARBA" id="ARBA00023136"/>
    </source>
</evidence>
<evidence type="ECO:0000313" key="10">
    <source>
        <dbReference type="EMBL" id="SFV55247.1"/>
    </source>
</evidence>
<dbReference type="InterPro" id="IPR011925">
    <property type="entry name" value="LolCE_TM"/>
</dbReference>
<name>A0A1W1BP52_9ZZZZ</name>
<dbReference type="PANTHER" id="PTHR30489">
    <property type="entry name" value="LIPOPROTEIN-RELEASING SYSTEM TRANSMEMBRANE PROTEIN LOLE"/>
    <property type="match status" value="1"/>
</dbReference>
<keyword evidence="3" id="KW-1003">Cell membrane</keyword>
<keyword evidence="4 7" id="KW-0812">Transmembrane</keyword>
<evidence type="ECO:0000256" key="5">
    <source>
        <dbReference type="ARBA" id="ARBA00022989"/>
    </source>
</evidence>
<accession>A0A1W1BP52</accession>
<evidence type="ECO:0000256" key="4">
    <source>
        <dbReference type="ARBA" id="ARBA00022692"/>
    </source>
</evidence>
<keyword evidence="2" id="KW-0813">Transport</keyword>
<feature type="transmembrane region" description="Helical" evidence="7">
    <location>
        <begin position="265"/>
        <end position="289"/>
    </location>
</feature>
<dbReference type="InterPro" id="IPR003838">
    <property type="entry name" value="ABC3_permease_C"/>
</dbReference>
<keyword evidence="5 7" id="KW-1133">Transmembrane helix</keyword>
<organism evidence="10">
    <name type="scientific">hydrothermal vent metagenome</name>
    <dbReference type="NCBI Taxonomy" id="652676"/>
    <lineage>
        <taxon>unclassified sequences</taxon>
        <taxon>metagenomes</taxon>
        <taxon>ecological metagenomes</taxon>
    </lineage>
</organism>
<comment type="subcellular location">
    <subcellularLocation>
        <location evidence="1">Cell membrane</location>
        <topology evidence="1">Multi-pass membrane protein</topology>
    </subcellularLocation>
</comment>
<evidence type="ECO:0000259" key="9">
    <source>
        <dbReference type="Pfam" id="PF12704"/>
    </source>
</evidence>
<keyword evidence="6 7" id="KW-0472">Membrane</keyword>
<dbReference type="EMBL" id="FPHJ01000014">
    <property type="protein sequence ID" value="SFV55247.1"/>
    <property type="molecule type" value="Genomic_DNA"/>
</dbReference>
<feature type="transmembrane region" description="Helical" evidence="7">
    <location>
        <begin position="309"/>
        <end position="335"/>
    </location>
</feature>
<sequence>MSVELFTAIKYIRTKKRKGFLSFISSISMLGLIIGVMALITVLSVMNGFHKELRDRVLNTISHAYITNYENEIKDWKTIQNKIKNPHIIASAPYIQQYGLLTKNNNAKGVSVRGIIPKQEQTVSNILKKMKYGNADIQKNEILIGYGLSRALRVSLGDKITLLTPKITTSILGNSPKFKRFTVAGVFDAGVLEYDNNFAFIHFNTAQKLYKTKGANGIRLKVDDLYNIKNITKQILKNLTTEFYTVTWAQQKRNFFTALQSEKRMIAIILALIIAIAAFNIVSMMIMVITDKKTDIAILRTLGMTPKSIVKIFLYQSLIIGIIGIFIGTILGIALTLNIENIIAIIESIFGFQFFPADVFYISRFPSDLQLSDIIWIDIFSFILVVLASIYPAISAGRTNIAQTLRSL</sequence>
<evidence type="ECO:0000259" key="8">
    <source>
        <dbReference type="Pfam" id="PF02687"/>
    </source>
</evidence>
<dbReference type="InterPro" id="IPR051447">
    <property type="entry name" value="Lipoprotein-release_system"/>
</dbReference>
<keyword evidence="10" id="KW-0449">Lipoprotein</keyword>